<evidence type="ECO:0000256" key="2">
    <source>
        <dbReference type="ARBA" id="ARBA00023125"/>
    </source>
</evidence>
<dbReference type="PANTHER" id="PTHR30146">
    <property type="entry name" value="LACI-RELATED TRANSCRIPTIONAL REPRESSOR"/>
    <property type="match status" value="1"/>
</dbReference>
<dbReference type="Pfam" id="PF13377">
    <property type="entry name" value="Peripla_BP_3"/>
    <property type="match status" value="1"/>
</dbReference>
<feature type="domain" description="Transcriptional regulator LacI/GalR-like sensor" evidence="4">
    <location>
        <begin position="111"/>
        <end position="249"/>
    </location>
</feature>
<protein>
    <submittedName>
        <fullName evidence="5">LacI family transcriptional regulator</fullName>
    </submittedName>
</protein>
<evidence type="ECO:0000313" key="6">
    <source>
        <dbReference type="Proteomes" id="UP000638648"/>
    </source>
</evidence>
<dbReference type="GO" id="GO:0003700">
    <property type="term" value="F:DNA-binding transcription factor activity"/>
    <property type="evidence" value="ECO:0007669"/>
    <property type="project" value="TreeGrafter"/>
</dbReference>
<dbReference type="GO" id="GO:0000976">
    <property type="term" value="F:transcription cis-regulatory region binding"/>
    <property type="evidence" value="ECO:0007669"/>
    <property type="project" value="TreeGrafter"/>
</dbReference>
<organism evidence="5 6">
    <name type="scientific">Actinopolymorpha pittospori</name>
    <dbReference type="NCBI Taxonomy" id="648752"/>
    <lineage>
        <taxon>Bacteria</taxon>
        <taxon>Bacillati</taxon>
        <taxon>Actinomycetota</taxon>
        <taxon>Actinomycetes</taxon>
        <taxon>Propionibacteriales</taxon>
        <taxon>Actinopolymorphaceae</taxon>
        <taxon>Actinopolymorpha</taxon>
    </lineage>
</organism>
<dbReference type="PANTHER" id="PTHR30146:SF153">
    <property type="entry name" value="LACTOSE OPERON REPRESSOR"/>
    <property type="match status" value="1"/>
</dbReference>
<proteinExistence type="predicted"/>
<dbReference type="SUPFAM" id="SSF53822">
    <property type="entry name" value="Periplasmic binding protein-like I"/>
    <property type="match status" value="1"/>
</dbReference>
<gene>
    <name evidence="5" type="ORF">HEB94_000505</name>
</gene>
<dbReference type="InterPro" id="IPR028082">
    <property type="entry name" value="Peripla_BP_I"/>
</dbReference>
<keyword evidence="6" id="KW-1185">Reference proteome</keyword>
<evidence type="ECO:0000256" key="3">
    <source>
        <dbReference type="ARBA" id="ARBA00023163"/>
    </source>
</evidence>
<reference evidence="5" key="1">
    <citation type="submission" date="2020-10" db="EMBL/GenBank/DDBJ databases">
        <title>Sequencing the genomes of 1000 actinobacteria strains.</title>
        <authorList>
            <person name="Klenk H.-P."/>
        </authorList>
    </citation>
    <scope>NUCLEOTIDE SEQUENCE</scope>
    <source>
        <strain evidence="5">DSM 45354</strain>
    </source>
</reference>
<evidence type="ECO:0000256" key="1">
    <source>
        <dbReference type="ARBA" id="ARBA00023015"/>
    </source>
</evidence>
<keyword evidence="1" id="KW-0805">Transcription regulation</keyword>
<evidence type="ECO:0000259" key="4">
    <source>
        <dbReference type="Pfam" id="PF13377"/>
    </source>
</evidence>
<keyword evidence="3" id="KW-0804">Transcription</keyword>
<dbReference type="Gene3D" id="3.40.50.2300">
    <property type="match status" value="2"/>
</dbReference>
<dbReference type="EMBL" id="JADBEM010000001">
    <property type="protein sequence ID" value="MBE1603657.1"/>
    <property type="molecule type" value="Genomic_DNA"/>
</dbReference>
<dbReference type="InterPro" id="IPR046335">
    <property type="entry name" value="LacI/GalR-like_sensor"/>
</dbReference>
<dbReference type="AlphaFoldDB" id="A0A927MUQ7"/>
<dbReference type="Proteomes" id="UP000638648">
    <property type="component" value="Unassembled WGS sequence"/>
</dbReference>
<accession>A0A927MUQ7</accession>
<keyword evidence="2" id="KW-0238">DNA-binding</keyword>
<dbReference type="CDD" id="cd06267">
    <property type="entry name" value="PBP1_LacI_sugar_binding-like"/>
    <property type="match status" value="1"/>
</dbReference>
<name>A0A927MUQ7_9ACTN</name>
<sequence>MTGPFFAHIAQGVEQQATADGRLCLACTTQGDQERELAVIEVMREQHAEAVILVGVGREDAEYRQRMARVADALDKAGSRLVLYGRPSLGEGGPATVVEYDNEGGAYALTSYLLSAGHRRIAFLGRRPGFTTTSERIAGFRRAHQKFGVELDPDLVLTGAFTRTYGYEAARRLLANRADVTATFAATDMIAAGVLQALREATVRVPDDVSVVGYDDVPLAVDVVPSLTTVHVPHEELGRTAVRLALHRTVTSMSCSARTSSSATRWLLSHLHRAGVEPPNRAHHMTCALSCEIDVRDKSR</sequence>
<evidence type="ECO:0000313" key="5">
    <source>
        <dbReference type="EMBL" id="MBE1603657.1"/>
    </source>
</evidence>
<comment type="caution">
    <text evidence="5">The sequence shown here is derived from an EMBL/GenBank/DDBJ whole genome shotgun (WGS) entry which is preliminary data.</text>
</comment>